<dbReference type="InterPro" id="IPR017972">
    <property type="entry name" value="Cyt_P450_CS"/>
</dbReference>
<sequence length="399" mass="43124">MPTPPPFPFRTPNPLEPPAEYAELLRDAPVTRVTIPTGDPVWLVTRYEDVRRVLSDTRFSREAITAPGAPRLLPIAEGSKSVFVTDPPEHTRLRRLVSRAFSPARIRQLSTEVVALADELTAAMAAAGPPADVMAGLAQPLPITVICRMLGVPFADVPRFRAWTDVMLSWARDSRTEVVAAREALSRYLSGLIEAKRKEPADDLLTVLVAAADDGDRLDDEELLAFGYTLLGAGYHATTAGLAHALLTLLRHPQQLARLRNEPEALPGTVEELLRRSQAGAGLGALRIAREDVTIGGVRIAAGDAVLPLINAANRDPEVFTDPDALRPDRAPNPHLSFGHGIHHCLGAQLGRIELQAGIGALLRTLPGIRLAVDESQLEWSSGLAFSRPASLPVVWQRG</sequence>
<accession>A0ABW0Z9N5</accession>
<dbReference type="PANTHER" id="PTHR46696:SF1">
    <property type="entry name" value="CYTOCHROME P450 YJIB-RELATED"/>
    <property type="match status" value="1"/>
</dbReference>
<proteinExistence type="inferred from homology"/>
<dbReference type="CDD" id="cd11031">
    <property type="entry name" value="Cyp158A-like"/>
    <property type="match status" value="1"/>
</dbReference>
<dbReference type="EMBL" id="JBHSPB010000020">
    <property type="protein sequence ID" value="MFC5723804.1"/>
    <property type="molecule type" value="Genomic_DNA"/>
</dbReference>
<reference evidence="4" key="1">
    <citation type="journal article" date="2019" name="Int. J. Syst. Evol. Microbiol.">
        <title>The Global Catalogue of Microorganisms (GCM) 10K type strain sequencing project: providing services to taxonomists for standard genome sequencing and annotation.</title>
        <authorList>
            <consortium name="The Broad Institute Genomics Platform"/>
            <consortium name="The Broad Institute Genome Sequencing Center for Infectious Disease"/>
            <person name="Wu L."/>
            <person name="Ma J."/>
        </authorList>
    </citation>
    <scope>NUCLEOTIDE SEQUENCE [LARGE SCALE GENOMIC DNA]</scope>
    <source>
        <strain evidence="4">CGMCC 4.7304</strain>
    </source>
</reference>
<organism evidence="3 4">
    <name type="scientific">Streptomyces gamaensis</name>
    <dbReference type="NCBI Taxonomy" id="1763542"/>
    <lineage>
        <taxon>Bacteria</taxon>
        <taxon>Bacillati</taxon>
        <taxon>Actinomycetota</taxon>
        <taxon>Actinomycetes</taxon>
        <taxon>Kitasatosporales</taxon>
        <taxon>Streptomycetaceae</taxon>
        <taxon>Streptomyces</taxon>
    </lineage>
</organism>
<keyword evidence="2" id="KW-0408">Iron</keyword>
<keyword evidence="2" id="KW-0503">Monooxygenase</keyword>
<comment type="similarity">
    <text evidence="1 2">Belongs to the cytochrome P450 family.</text>
</comment>
<evidence type="ECO:0000313" key="3">
    <source>
        <dbReference type="EMBL" id="MFC5723804.1"/>
    </source>
</evidence>
<dbReference type="SUPFAM" id="SSF48264">
    <property type="entry name" value="Cytochrome P450"/>
    <property type="match status" value="1"/>
</dbReference>
<evidence type="ECO:0000256" key="1">
    <source>
        <dbReference type="ARBA" id="ARBA00010617"/>
    </source>
</evidence>
<dbReference type="InterPro" id="IPR001128">
    <property type="entry name" value="Cyt_P450"/>
</dbReference>
<dbReference type="Proteomes" id="UP001596083">
    <property type="component" value="Unassembled WGS sequence"/>
</dbReference>
<dbReference type="RefSeq" id="WP_390320219.1">
    <property type="nucleotide sequence ID" value="NZ_JBHSPB010000020.1"/>
</dbReference>
<gene>
    <name evidence="3" type="ORF">ACFP1Z_26925</name>
</gene>
<keyword evidence="2" id="KW-0560">Oxidoreductase</keyword>
<dbReference type="PROSITE" id="PS00086">
    <property type="entry name" value="CYTOCHROME_P450"/>
    <property type="match status" value="1"/>
</dbReference>
<dbReference type="PANTHER" id="PTHR46696">
    <property type="entry name" value="P450, PUTATIVE (EUROFUNG)-RELATED"/>
    <property type="match status" value="1"/>
</dbReference>
<comment type="caution">
    <text evidence="3">The sequence shown here is derived from an EMBL/GenBank/DDBJ whole genome shotgun (WGS) entry which is preliminary data.</text>
</comment>
<keyword evidence="2" id="KW-0479">Metal-binding</keyword>
<dbReference type="PRINTS" id="PR00359">
    <property type="entry name" value="BP450"/>
</dbReference>
<dbReference type="InterPro" id="IPR036396">
    <property type="entry name" value="Cyt_P450_sf"/>
</dbReference>
<dbReference type="InterPro" id="IPR002397">
    <property type="entry name" value="Cyt_P450_B"/>
</dbReference>
<keyword evidence="2" id="KW-0349">Heme</keyword>
<dbReference type="Gene3D" id="1.10.630.10">
    <property type="entry name" value="Cytochrome P450"/>
    <property type="match status" value="1"/>
</dbReference>
<name>A0ABW0Z9N5_9ACTN</name>
<dbReference type="Pfam" id="PF00067">
    <property type="entry name" value="p450"/>
    <property type="match status" value="1"/>
</dbReference>
<evidence type="ECO:0000313" key="4">
    <source>
        <dbReference type="Proteomes" id="UP001596083"/>
    </source>
</evidence>
<protein>
    <submittedName>
        <fullName evidence="3">Cytochrome P450</fullName>
    </submittedName>
</protein>
<evidence type="ECO:0000256" key="2">
    <source>
        <dbReference type="RuleBase" id="RU000461"/>
    </source>
</evidence>
<keyword evidence="4" id="KW-1185">Reference proteome</keyword>